<evidence type="ECO:0000313" key="11">
    <source>
        <dbReference type="Proteomes" id="UP000026961"/>
    </source>
</evidence>
<reference evidence="10" key="1">
    <citation type="submission" date="2015-04" db="UniProtKB">
        <authorList>
            <consortium name="EnsemblPlants"/>
        </authorList>
    </citation>
    <scope>IDENTIFICATION</scope>
</reference>
<dbReference type="EnsemblPlants" id="OGLUM09G06810.1">
    <property type="protein sequence ID" value="OGLUM09G06810.1"/>
    <property type="gene ID" value="OGLUM09G06810"/>
</dbReference>
<dbReference type="FunFam" id="3.30.200.20:FF:000168">
    <property type="entry name" value="L-type lectin-domain containing receptor kinase IX.1"/>
    <property type="match status" value="1"/>
</dbReference>
<keyword evidence="8" id="KW-0472">Membrane</keyword>
<evidence type="ECO:0000259" key="9">
    <source>
        <dbReference type="PROSITE" id="PS50011"/>
    </source>
</evidence>
<dbReference type="Gene3D" id="3.30.200.20">
    <property type="entry name" value="Phosphorylase Kinase, domain 1"/>
    <property type="match status" value="1"/>
</dbReference>
<dbReference type="InterPro" id="IPR050528">
    <property type="entry name" value="L-type_Lectin-RKs"/>
</dbReference>
<organism evidence="10">
    <name type="scientific">Oryza glumipatula</name>
    <dbReference type="NCBI Taxonomy" id="40148"/>
    <lineage>
        <taxon>Eukaryota</taxon>
        <taxon>Viridiplantae</taxon>
        <taxon>Streptophyta</taxon>
        <taxon>Embryophyta</taxon>
        <taxon>Tracheophyta</taxon>
        <taxon>Spermatophyta</taxon>
        <taxon>Magnoliopsida</taxon>
        <taxon>Liliopsida</taxon>
        <taxon>Poales</taxon>
        <taxon>Poaceae</taxon>
        <taxon>BOP clade</taxon>
        <taxon>Oryzoideae</taxon>
        <taxon>Oryzeae</taxon>
        <taxon>Oryzinae</taxon>
        <taxon>Oryza</taxon>
    </lineage>
</organism>
<dbReference type="Gramene" id="OGLUM09G06810.1">
    <property type="protein sequence ID" value="OGLUM09G06810.1"/>
    <property type="gene ID" value="OGLUM09G06810"/>
</dbReference>
<dbReference type="InterPro" id="IPR000719">
    <property type="entry name" value="Prot_kinase_dom"/>
</dbReference>
<evidence type="ECO:0000256" key="4">
    <source>
        <dbReference type="ARBA" id="ARBA00022777"/>
    </source>
</evidence>
<feature type="compositionally biased region" description="Polar residues" evidence="7">
    <location>
        <begin position="138"/>
        <end position="148"/>
    </location>
</feature>
<feature type="domain" description="Protein kinase" evidence="9">
    <location>
        <begin position="181"/>
        <end position="468"/>
    </location>
</feature>
<dbReference type="PROSITE" id="PS00107">
    <property type="entry name" value="PROTEIN_KINASE_ATP"/>
    <property type="match status" value="1"/>
</dbReference>
<name>A0A0E0B1M0_9ORYZ</name>
<dbReference type="InterPro" id="IPR001245">
    <property type="entry name" value="Ser-Thr/Tyr_kinase_cat_dom"/>
</dbReference>
<dbReference type="FunFam" id="1.10.510.10:FF:000522">
    <property type="entry name" value="L-type lectin-domain containing receptor kinase IX.1"/>
    <property type="match status" value="1"/>
</dbReference>
<keyword evidence="5 6" id="KW-0067">ATP-binding</keyword>
<proteinExistence type="predicted"/>
<protein>
    <recommendedName>
        <fullName evidence="9">Protein kinase domain-containing protein</fullName>
    </recommendedName>
</protein>
<dbReference type="PROSITE" id="PS50011">
    <property type="entry name" value="PROTEIN_KINASE_DOM"/>
    <property type="match status" value="1"/>
</dbReference>
<evidence type="ECO:0000313" key="10">
    <source>
        <dbReference type="EnsemblPlants" id="OGLUM09G06810.1"/>
    </source>
</evidence>
<sequence length="524" mass="57562">MRREREGWWLSRLPPLPSIATPDISSVIITGTRSITTTSISTATATAIATTTKFTTTISISISMVITAITTSTTTTNSDGATTTCASTATSTTQDQLLDEDDRHGSIPTLAVCVVAAALLWLWRQRKRRRKNSPPPANNDSDQYSSDGQRQHGTADLERAVTGGGPRRYQFHELAAATRDFAEEEKLGQGGFGNVYLGRLAVGTGGGEDHQEVAVKKFSMDSMSQGRREFEAEVRIISQLRHRNLVQLHGWCDSRKGLLLVYELVAGGSLDKHIYNTDRILTWPERYKIIMGLGAALRYLHQEWEQCILHGDIKPSNIMVDSSYNTKLGDFGLARLVDHGKAWQATRSVLGTAGYIDPEFVNTRRPSTESDVYSFGVVLLEIVCAKPPVVLQEDEPSFVLLRWVWNLYSQNAILDAVDERLRVVGVVRDERQMERVLVVGLWCAHPDLSERPSIARAMNVLQSDDARLPDLSPQMYKSKASPPPRDVAVRVDYGGVSTGSTFSGSGVPTSASTTTTRSSGSFVG</sequence>
<feature type="transmembrane region" description="Helical" evidence="8">
    <location>
        <begin position="105"/>
        <end position="123"/>
    </location>
</feature>
<dbReference type="InterPro" id="IPR017441">
    <property type="entry name" value="Protein_kinase_ATP_BS"/>
</dbReference>
<dbReference type="InterPro" id="IPR008271">
    <property type="entry name" value="Ser/Thr_kinase_AS"/>
</dbReference>
<evidence type="ECO:0000256" key="5">
    <source>
        <dbReference type="ARBA" id="ARBA00022840"/>
    </source>
</evidence>
<keyword evidence="2" id="KW-0808">Transferase</keyword>
<evidence type="ECO:0000256" key="8">
    <source>
        <dbReference type="SAM" id="Phobius"/>
    </source>
</evidence>
<feature type="region of interest" description="Disordered" evidence="7">
    <location>
        <begin position="502"/>
        <end position="524"/>
    </location>
</feature>
<dbReference type="GO" id="GO:0004672">
    <property type="term" value="F:protein kinase activity"/>
    <property type="evidence" value="ECO:0007669"/>
    <property type="project" value="InterPro"/>
</dbReference>
<dbReference type="Proteomes" id="UP000026961">
    <property type="component" value="Chromosome 9"/>
</dbReference>
<dbReference type="STRING" id="40148.A0A0E0B1M0"/>
<keyword evidence="8" id="KW-1133">Transmembrane helix</keyword>
<dbReference type="PANTHER" id="PTHR27007">
    <property type="match status" value="1"/>
</dbReference>
<evidence type="ECO:0000256" key="1">
    <source>
        <dbReference type="ARBA" id="ARBA00022527"/>
    </source>
</evidence>
<reference evidence="10" key="2">
    <citation type="submission" date="2018-05" db="EMBL/GenBank/DDBJ databases">
        <title>OgluRS3 (Oryza glumaepatula Reference Sequence Version 3).</title>
        <authorList>
            <person name="Zhang J."/>
            <person name="Kudrna D."/>
            <person name="Lee S."/>
            <person name="Talag J."/>
            <person name="Welchert J."/>
            <person name="Wing R.A."/>
        </authorList>
    </citation>
    <scope>NUCLEOTIDE SEQUENCE [LARGE SCALE GENOMIC DNA]</scope>
</reference>
<keyword evidence="4" id="KW-0418">Kinase</keyword>
<keyword evidence="1" id="KW-0723">Serine/threonine-protein kinase</keyword>
<dbReference type="SUPFAM" id="SSF56112">
    <property type="entry name" value="Protein kinase-like (PK-like)"/>
    <property type="match status" value="1"/>
</dbReference>
<dbReference type="SMART" id="SM00220">
    <property type="entry name" value="S_TKc"/>
    <property type="match status" value="1"/>
</dbReference>
<dbReference type="Gene3D" id="1.10.510.10">
    <property type="entry name" value="Transferase(Phosphotransferase) domain 1"/>
    <property type="match status" value="1"/>
</dbReference>
<dbReference type="GO" id="GO:0005524">
    <property type="term" value="F:ATP binding"/>
    <property type="evidence" value="ECO:0007669"/>
    <property type="project" value="UniProtKB-UniRule"/>
</dbReference>
<dbReference type="eggNOG" id="ENOG502QTX3">
    <property type="taxonomic scope" value="Eukaryota"/>
</dbReference>
<feature type="binding site" evidence="6">
    <location>
        <position position="217"/>
    </location>
    <ligand>
        <name>ATP</name>
        <dbReference type="ChEBI" id="CHEBI:30616"/>
    </ligand>
</feature>
<evidence type="ECO:0000256" key="7">
    <source>
        <dbReference type="SAM" id="MobiDB-lite"/>
    </source>
</evidence>
<dbReference type="InterPro" id="IPR011009">
    <property type="entry name" value="Kinase-like_dom_sf"/>
</dbReference>
<keyword evidence="8" id="KW-0812">Transmembrane</keyword>
<dbReference type="AlphaFoldDB" id="A0A0E0B1M0"/>
<feature type="compositionally biased region" description="Basic and acidic residues" evidence="7">
    <location>
        <begin position="149"/>
        <end position="159"/>
    </location>
</feature>
<evidence type="ECO:0000256" key="3">
    <source>
        <dbReference type="ARBA" id="ARBA00022741"/>
    </source>
</evidence>
<dbReference type="Pfam" id="PF07714">
    <property type="entry name" value="PK_Tyr_Ser-Thr"/>
    <property type="match status" value="1"/>
</dbReference>
<dbReference type="PROSITE" id="PS00108">
    <property type="entry name" value="PROTEIN_KINASE_ST"/>
    <property type="match status" value="1"/>
</dbReference>
<evidence type="ECO:0000256" key="6">
    <source>
        <dbReference type="PROSITE-ProRule" id="PRU10141"/>
    </source>
</evidence>
<keyword evidence="11" id="KW-1185">Reference proteome</keyword>
<keyword evidence="3 6" id="KW-0547">Nucleotide-binding</keyword>
<evidence type="ECO:0000256" key="2">
    <source>
        <dbReference type="ARBA" id="ARBA00022679"/>
    </source>
</evidence>
<accession>A0A0E0B1M0</accession>
<feature type="region of interest" description="Disordered" evidence="7">
    <location>
        <begin position="128"/>
        <end position="163"/>
    </location>
</feature>